<dbReference type="Proteomes" id="UP001338582">
    <property type="component" value="Chromosome 4"/>
</dbReference>
<name>A0AAX4HCT1_9ASCO</name>
<sequence length="77" mass="9182">MLRQVTRTAPAFRQFSFTQRAFTEPTKNDSFKDREAANENVYVKKHEAEQLKKLKEQLEKQKKVVEDLNKEIDNLKK</sequence>
<comment type="function">
    <text evidence="4">Inhibits the enzyme activity of ATPase.</text>
</comment>
<evidence type="ECO:0000256" key="4">
    <source>
        <dbReference type="RuleBase" id="RU368087"/>
    </source>
</evidence>
<keyword evidence="5" id="KW-0175">Coiled coil</keyword>
<accession>A0AAX4HCT1</accession>
<dbReference type="GO" id="GO:0005739">
    <property type="term" value="C:mitochondrion"/>
    <property type="evidence" value="ECO:0007669"/>
    <property type="project" value="UniProtKB-SubCell"/>
</dbReference>
<dbReference type="SUPFAM" id="SSF64602">
    <property type="entry name" value="F1 ATPase inhibitor, IF1, C-terminal domain"/>
    <property type="match status" value="1"/>
</dbReference>
<keyword evidence="3" id="KW-0496">Mitochondrion</keyword>
<evidence type="ECO:0000313" key="7">
    <source>
        <dbReference type="Proteomes" id="UP001338582"/>
    </source>
</evidence>
<reference evidence="6 7" key="1">
    <citation type="submission" date="2023-10" db="EMBL/GenBank/DDBJ databases">
        <title>Draft Genome Sequence of Candida saopaulonensis from a very Premature Infant with Sepsis.</title>
        <authorList>
            <person name="Ning Y."/>
            <person name="Dai R."/>
            <person name="Xiao M."/>
            <person name="Xu Y."/>
            <person name="Yan Q."/>
            <person name="Zhang L."/>
        </authorList>
    </citation>
    <scope>NUCLEOTIDE SEQUENCE [LARGE SCALE GENOMIC DNA]</scope>
    <source>
        <strain evidence="6 7">19XY460</strain>
    </source>
</reference>
<protein>
    <recommendedName>
        <fullName evidence="4">ATPase inhibitor, mitochondrial</fullName>
    </recommendedName>
</protein>
<dbReference type="KEGG" id="asau:88174602"/>
<comment type="subcellular location">
    <subcellularLocation>
        <location evidence="1">Mitochondrion</location>
    </subcellularLocation>
</comment>
<dbReference type="InterPro" id="IPR007648">
    <property type="entry name" value="ATPase_inhibitor_mt"/>
</dbReference>
<dbReference type="Gene3D" id="1.20.5.500">
    <property type="entry name" value="Single helix bin"/>
    <property type="match status" value="1"/>
</dbReference>
<gene>
    <name evidence="6" type="ORF">PUMCH_003539</name>
</gene>
<dbReference type="RefSeq" id="XP_062878572.1">
    <property type="nucleotide sequence ID" value="XM_063022502.1"/>
</dbReference>
<evidence type="ECO:0000256" key="1">
    <source>
        <dbReference type="ARBA" id="ARBA00004173"/>
    </source>
</evidence>
<evidence type="ECO:0000256" key="5">
    <source>
        <dbReference type="SAM" id="Coils"/>
    </source>
</evidence>
<evidence type="ECO:0000313" key="6">
    <source>
        <dbReference type="EMBL" id="WPK26191.1"/>
    </source>
</evidence>
<feature type="coiled-coil region" evidence="5">
    <location>
        <begin position="41"/>
        <end position="75"/>
    </location>
</feature>
<evidence type="ECO:0000256" key="3">
    <source>
        <dbReference type="ARBA" id="ARBA00023128"/>
    </source>
</evidence>
<dbReference type="AlphaFoldDB" id="A0AAX4HCT1"/>
<dbReference type="GO" id="GO:0042030">
    <property type="term" value="F:ATPase inhibitor activity"/>
    <property type="evidence" value="ECO:0007669"/>
    <property type="project" value="InterPro"/>
</dbReference>
<dbReference type="Pfam" id="PF04568">
    <property type="entry name" value="IATP"/>
    <property type="match status" value="1"/>
</dbReference>
<dbReference type="GeneID" id="88174602"/>
<evidence type="ECO:0000256" key="2">
    <source>
        <dbReference type="ARBA" id="ARBA00010901"/>
    </source>
</evidence>
<comment type="similarity">
    <text evidence="2 4">Belongs to the ATPase inhibitor family.</text>
</comment>
<keyword evidence="7" id="KW-1185">Reference proteome</keyword>
<proteinExistence type="inferred from homology"/>
<dbReference type="EMBL" id="CP138897">
    <property type="protein sequence ID" value="WPK26191.1"/>
    <property type="molecule type" value="Genomic_DNA"/>
</dbReference>
<organism evidence="6 7">
    <name type="scientific">Australozyma saopauloensis</name>
    <dbReference type="NCBI Taxonomy" id="291208"/>
    <lineage>
        <taxon>Eukaryota</taxon>
        <taxon>Fungi</taxon>
        <taxon>Dikarya</taxon>
        <taxon>Ascomycota</taxon>
        <taxon>Saccharomycotina</taxon>
        <taxon>Pichiomycetes</taxon>
        <taxon>Metschnikowiaceae</taxon>
        <taxon>Australozyma</taxon>
    </lineage>
</organism>